<gene>
    <name evidence="1" type="ORF">SCFA_2800004</name>
</gene>
<dbReference type="InterPro" id="IPR054055">
    <property type="entry name" value="YpzH"/>
</dbReference>
<reference evidence="1" key="1">
    <citation type="submission" date="2019-03" db="EMBL/GenBank/DDBJ databases">
        <authorList>
            <person name="Hao L."/>
        </authorList>
    </citation>
    <scope>NUCLEOTIDE SEQUENCE</scope>
</reference>
<proteinExistence type="predicted"/>
<accession>A0A485LZY5</accession>
<protein>
    <submittedName>
        <fullName evidence="1">Uncharacterized protein</fullName>
    </submittedName>
</protein>
<sequence>MNQNTDSILAVVTVNKDKVSGGAPIFFARNEDELVSISVNLSRILDSTVHELEGGTYILVKHG</sequence>
<dbReference type="Pfam" id="PF21835">
    <property type="entry name" value="YIEGIA_cap"/>
    <property type="match status" value="1"/>
</dbReference>
<name>A0A485LZY5_9ZZZZ</name>
<dbReference type="AlphaFoldDB" id="A0A485LZY5"/>
<dbReference type="EMBL" id="CAADRN010000202">
    <property type="protein sequence ID" value="VFU15005.1"/>
    <property type="molecule type" value="Genomic_DNA"/>
</dbReference>
<evidence type="ECO:0000313" key="1">
    <source>
        <dbReference type="EMBL" id="VFU15005.1"/>
    </source>
</evidence>
<organism evidence="1">
    <name type="scientific">anaerobic digester metagenome</name>
    <dbReference type="NCBI Taxonomy" id="1263854"/>
    <lineage>
        <taxon>unclassified sequences</taxon>
        <taxon>metagenomes</taxon>
        <taxon>ecological metagenomes</taxon>
    </lineage>
</organism>